<dbReference type="OrthoDB" id="421838at2759"/>
<dbReference type="PANTHER" id="PTHR12706">
    <property type="entry name" value="STRAWBERRY NOTCH-RELATED"/>
    <property type="match status" value="1"/>
</dbReference>
<proteinExistence type="inferred from homology"/>
<gene>
    <name evidence="9" type="primary">Dana\GF20958</name>
    <name evidence="9" type="synonym">dana_GLEANR_4195</name>
    <name evidence="9" type="ORF">GF20958</name>
</gene>
<dbReference type="GO" id="GO:0005634">
    <property type="term" value="C:nucleus"/>
    <property type="evidence" value="ECO:0007669"/>
    <property type="project" value="UniProtKB-SubCell"/>
</dbReference>
<evidence type="ECO:0000259" key="8">
    <source>
        <dbReference type="Pfam" id="PF25373"/>
    </source>
</evidence>
<dbReference type="GO" id="GO:0045747">
    <property type="term" value="P:positive regulation of Notch signaling pathway"/>
    <property type="evidence" value="ECO:0007669"/>
    <property type="project" value="EnsemblMetazoa"/>
</dbReference>
<dbReference type="InParanoid" id="A0A0P8Y041"/>
<comment type="similarity">
    <text evidence="2">Belongs to the SBNO family.</text>
</comment>
<evidence type="ECO:0000259" key="6">
    <source>
        <dbReference type="Pfam" id="PF13871"/>
    </source>
</evidence>
<dbReference type="GO" id="GO:0007219">
    <property type="term" value="P:Notch signaling pathway"/>
    <property type="evidence" value="ECO:0007669"/>
    <property type="project" value="EnsemblMetazoa"/>
</dbReference>
<dbReference type="GO" id="GO:0042393">
    <property type="term" value="F:histone binding"/>
    <property type="evidence" value="ECO:0007669"/>
    <property type="project" value="TreeGrafter"/>
</dbReference>
<dbReference type="InterPro" id="IPR039187">
    <property type="entry name" value="SNO_AAA"/>
</dbReference>
<dbReference type="Gene3D" id="3.40.50.300">
    <property type="entry name" value="P-loop containing nucleotide triphosphate hydrolases"/>
    <property type="match status" value="2"/>
</dbReference>
<dbReference type="Proteomes" id="UP000007801">
    <property type="component" value="Unassembled WGS sequence"/>
</dbReference>
<accession>A0A0P8Y041</accession>
<feature type="region of interest" description="Disordered" evidence="5">
    <location>
        <begin position="901"/>
        <end position="1064"/>
    </location>
</feature>
<dbReference type="STRING" id="7217.A0A0P8Y041"/>
<evidence type="ECO:0000313" key="9">
    <source>
        <dbReference type="EMBL" id="KPU75145.1"/>
    </source>
</evidence>
<feature type="compositionally biased region" description="Low complexity" evidence="5">
    <location>
        <begin position="901"/>
        <end position="930"/>
    </location>
</feature>
<evidence type="ECO:0000313" key="10">
    <source>
        <dbReference type="Proteomes" id="UP000007801"/>
    </source>
</evidence>
<dbReference type="InterPro" id="IPR026937">
    <property type="entry name" value="SBNO_Helicase_C_dom"/>
</dbReference>
<feature type="domain" description="SBNO alpha/beta" evidence="8">
    <location>
        <begin position="1467"/>
        <end position="1603"/>
    </location>
</feature>
<feature type="domain" description="Strawberry notch AAA" evidence="7">
    <location>
        <begin position="461"/>
        <end position="767"/>
    </location>
</feature>
<comment type="subcellular location">
    <subcellularLocation>
        <location evidence="1">Nucleus</location>
    </subcellularLocation>
</comment>
<feature type="domain" description="Strawberry notch helicase C" evidence="6">
    <location>
        <begin position="1152"/>
        <end position="1429"/>
    </location>
</feature>
<dbReference type="InterPro" id="IPR026741">
    <property type="entry name" value="SNO"/>
</dbReference>
<dbReference type="Pfam" id="PF25373">
    <property type="entry name" value="SBNO"/>
    <property type="match status" value="1"/>
</dbReference>
<dbReference type="Pfam" id="PF13872">
    <property type="entry name" value="AAA_34"/>
    <property type="match status" value="1"/>
</dbReference>
<feature type="compositionally biased region" description="Basic residues" evidence="5">
    <location>
        <begin position="1029"/>
        <end position="1050"/>
    </location>
</feature>
<sequence>MTSKKRKTLLDADDEDDNFDEDDSGSDFDDDEDPDQIEVPGGGRDLNTAVTYAQNIRSGVGVPKTSAPVPIESAKIVINNNNIKPISLLRINNNNKPIVGSILANNIKNSNGTTAVTASPLRKIITPITTTVRPVVGGAGTATVGGVTVGGKITAIPIPRKVVLENNLSNMPKKLNNTITARSSSSNPAASGGSAGGISGAGGGGGGGGSASSYLSSGAGSYLNSLSTNELMNLAAYVAAKGNSGPPPPPPSTATNSVKSAGMGAGAGAAGYYGGGGASTASTSASAANFNMAASLLAQMSYAGAASPIRPYKVTPTGLQKMAPATTVATTKGAPGSGAVSGATGAAGGAGAGGVKGGTAMMEAIQKLIAMNPEYLTSGIPNNVFQLFMQSMQQPRPNAAVPTMQVNPGTGMSATASSVVGAHPSAVTYVQQEDDEADYEEMGVAETYADYWPAKLKLGKKHPDAVVETASLSSVEPCDVYYKLSIPAETINSGQLSALQLESITYASQAHDHLLPDGSRAGFLIGDGAGVGKGRTIAGIIYENYLKGRKKALWISVSNDLKYDAERDLSDIGASRIDVHALNKFKYAKISSDVNNNCKRGVIFSTYSALIGESNNKTGKYRSRFRQLLQWCGEDFEGLIIFDECHKAKNLCPVGSGKPTKTGQTVLELQQKLPKARVVYASATGASEPKNMAYMVRLGLWGQGTAFGNFNDFITAVERRGVGAMEIVAMDMKLRGMYIARQLSFKGVSFKIEEVPLSKEFRKIYDQSVELWVEAMQKFTEAAELIDAESRMKKTMWGQFWSSHQRFFKYLCIAAKVNHAVTVARESIKYGKCVVIGLQSTGEARTLDQLERDDGELTDFVSTAKGVFQSFVERHFPAPDRNRINRILGLYDDAPAADSASGFGHNNNNSSSGATAAAGKRKAGGAAASGQDNGKSKKKKRRNSWQDFDDSDEDEDRKPKIEAESPNSDSDEANSDDAFGSDRDDDDEDEDDDQDGDSDRRSVASDASSDFNPFFSGSDSDIDPWVNARSKKTTKKKAQKKVKKKVKKEKIKKEPGGSTDAASMQGNTAMSAAVAAALNAAKTRKSQLSTQDKIQDLLQKKQELKGTVTPVGVNGVKLNYGPPPKDAIERACTMKEELLRKIERLGSRLPPNTLDQLIDELGGPDNVAEMTGRRGRVVQNDDGSIQYESRTESDVPLETLNITEKQRFMDGQKDVAIISEAASSGISLQSDRRVFNQRRRVHITLELPWSADRAIQQFGRTHRSNQVNAPEYIFLISDLAGERRFASTVAKRLESLGALTHGDRRATETRDLSQFNIDNKYGRQALETVMRTIMGYESPLVPPPTDYSGEFFKDIAGALVGVGIIVNSESHPGVLSLDKDYNNISKFLNRILGCPVDLQNRLFKYFTDTMTAIILQAKRGGRFDLGIVDLGAAGENVTRVRLIRFLRKHATGVAPTELHTVRVERGMIWQEAIDKYADLFNDNEGFYLSHQLRNQKRTAILVVVLEQQPSRSSTSTDAENAKKKKTRSKKEIMCQIYRPNTGLQVRHESLFELEKKYRPVASEEAEPHWTEQYDASVNTCSHAYWNGNCRNVSMGHDCEVGLRQRLYHVLAGSVLSVWGRVEHILNTRSNSKMQVIRMKTTEGEKIVGTMIPKSCFELLMNDLRSDSEKQEEFNY</sequence>
<keyword evidence="10" id="KW-1185">Reference proteome</keyword>
<evidence type="ECO:0000256" key="3">
    <source>
        <dbReference type="ARBA" id="ARBA00023054"/>
    </source>
</evidence>
<evidence type="ECO:0000256" key="5">
    <source>
        <dbReference type="SAM" id="MobiDB-lite"/>
    </source>
</evidence>
<dbReference type="GO" id="GO:0008587">
    <property type="term" value="P:imaginal disc-derived wing margin morphogenesis"/>
    <property type="evidence" value="ECO:0007669"/>
    <property type="project" value="EnsemblMetazoa"/>
</dbReference>
<dbReference type="InterPro" id="IPR057332">
    <property type="entry name" value="SBNO_a/b_dom"/>
</dbReference>
<dbReference type="Pfam" id="PF13871">
    <property type="entry name" value="Helicase_C_4"/>
    <property type="match status" value="1"/>
</dbReference>
<feature type="region of interest" description="Disordered" evidence="5">
    <location>
        <begin position="1"/>
        <end position="46"/>
    </location>
</feature>
<dbReference type="InterPro" id="IPR027417">
    <property type="entry name" value="P-loop_NTPase"/>
</dbReference>
<keyword evidence="4" id="KW-0539">Nucleus</keyword>
<dbReference type="PANTHER" id="PTHR12706:SF30">
    <property type="entry name" value="PROTEIN STRAWBERRY NOTCH-RELATED"/>
    <property type="match status" value="1"/>
</dbReference>
<organism evidence="9 10">
    <name type="scientific">Drosophila ananassae</name>
    <name type="common">Fruit fly</name>
    <dbReference type="NCBI Taxonomy" id="7217"/>
    <lineage>
        <taxon>Eukaryota</taxon>
        <taxon>Metazoa</taxon>
        <taxon>Ecdysozoa</taxon>
        <taxon>Arthropoda</taxon>
        <taxon>Hexapoda</taxon>
        <taxon>Insecta</taxon>
        <taxon>Pterygota</taxon>
        <taxon>Neoptera</taxon>
        <taxon>Endopterygota</taxon>
        <taxon>Diptera</taxon>
        <taxon>Brachycera</taxon>
        <taxon>Muscomorpha</taxon>
        <taxon>Ephydroidea</taxon>
        <taxon>Drosophilidae</taxon>
        <taxon>Drosophila</taxon>
        <taxon>Sophophora</taxon>
    </lineage>
</organism>
<evidence type="ECO:0000256" key="1">
    <source>
        <dbReference type="ARBA" id="ARBA00004123"/>
    </source>
</evidence>
<dbReference type="GO" id="GO:0042461">
    <property type="term" value="P:photoreceptor cell development"/>
    <property type="evidence" value="ECO:0007669"/>
    <property type="project" value="EnsemblMetazoa"/>
</dbReference>
<evidence type="ECO:0000256" key="4">
    <source>
        <dbReference type="ARBA" id="ARBA00023242"/>
    </source>
</evidence>
<feature type="compositionally biased region" description="Acidic residues" evidence="5">
    <location>
        <begin position="11"/>
        <end position="36"/>
    </location>
</feature>
<reference evidence="9 10" key="1">
    <citation type="journal article" date="2007" name="Nature">
        <title>Evolution of genes and genomes on the Drosophila phylogeny.</title>
        <authorList>
            <consortium name="Drosophila 12 Genomes Consortium"/>
            <person name="Clark A.G."/>
            <person name="Eisen M.B."/>
            <person name="Smith D.R."/>
            <person name="Bergman C.M."/>
            <person name="Oliver B."/>
            <person name="Markow T.A."/>
            <person name="Kaufman T.C."/>
            <person name="Kellis M."/>
            <person name="Gelbart W."/>
            <person name="Iyer V.N."/>
            <person name="Pollard D.A."/>
            <person name="Sackton T.B."/>
            <person name="Larracuente A.M."/>
            <person name="Singh N.D."/>
            <person name="Abad J.P."/>
            <person name="Abt D.N."/>
            <person name="Adryan B."/>
            <person name="Aguade M."/>
            <person name="Akashi H."/>
            <person name="Anderson W.W."/>
            <person name="Aquadro C.F."/>
            <person name="Ardell D.H."/>
            <person name="Arguello R."/>
            <person name="Artieri C.G."/>
            <person name="Barbash D.A."/>
            <person name="Barker D."/>
            <person name="Barsanti P."/>
            <person name="Batterham P."/>
            <person name="Batzoglou S."/>
            <person name="Begun D."/>
            <person name="Bhutkar A."/>
            <person name="Blanco E."/>
            <person name="Bosak S.A."/>
            <person name="Bradley R.K."/>
            <person name="Brand A.D."/>
            <person name="Brent M.R."/>
            <person name="Brooks A.N."/>
            <person name="Brown R.H."/>
            <person name="Butlin R.K."/>
            <person name="Caggese C."/>
            <person name="Calvi B.R."/>
            <person name="Bernardo de Carvalho A."/>
            <person name="Caspi A."/>
            <person name="Castrezana S."/>
            <person name="Celniker S.E."/>
            <person name="Chang J.L."/>
            <person name="Chapple C."/>
            <person name="Chatterji S."/>
            <person name="Chinwalla A."/>
            <person name="Civetta A."/>
            <person name="Clifton S.W."/>
            <person name="Comeron J.M."/>
            <person name="Costello J.C."/>
            <person name="Coyne J.A."/>
            <person name="Daub J."/>
            <person name="David R.G."/>
            <person name="Delcher A.L."/>
            <person name="Delehaunty K."/>
            <person name="Do C.B."/>
            <person name="Ebling H."/>
            <person name="Edwards K."/>
            <person name="Eickbush T."/>
            <person name="Evans J.D."/>
            <person name="Filipski A."/>
            <person name="Findeiss S."/>
            <person name="Freyhult E."/>
            <person name="Fulton L."/>
            <person name="Fulton R."/>
            <person name="Garcia A.C."/>
            <person name="Gardiner A."/>
            <person name="Garfield D.A."/>
            <person name="Garvin B.E."/>
            <person name="Gibson G."/>
            <person name="Gilbert D."/>
            <person name="Gnerre S."/>
            <person name="Godfrey J."/>
            <person name="Good R."/>
            <person name="Gotea V."/>
            <person name="Gravely B."/>
            <person name="Greenberg A.J."/>
            <person name="Griffiths-Jones S."/>
            <person name="Gross S."/>
            <person name="Guigo R."/>
            <person name="Gustafson E.A."/>
            <person name="Haerty W."/>
            <person name="Hahn M.W."/>
            <person name="Halligan D.L."/>
            <person name="Halpern A.L."/>
            <person name="Halter G.M."/>
            <person name="Han M.V."/>
            <person name="Heger A."/>
            <person name="Hillier L."/>
            <person name="Hinrichs A.S."/>
            <person name="Holmes I."/>
            <person name="Hoskins R.A."/>
            <person name="Hubisz M.J."/>
            <person name="Hultmark D."/>
            <person name="Huntley M.A."/>
            <person name="Jaffe D.B."/>
            <person name="Jagadeeshan S."/>
            <person name="Jeck W.R."/>
            <person name="Johnson J."/>
            <person name="Jones C.D."/>
            <person name="Jordan W.C."/>
            <person name="Karpen G.H."/>
            <person name="Kataoka E."/>
            <person name="Keightley P.D."/>
            <person name="Kheradpour P."/>
            <person name="Kirkness E.F."/>
            <person name="Koerich L.B."/>
            <person name="Kristiansen K."/>
            <person name="Kudrna D."/>
            <person name="Kulathinal R.J."/>
            <person name="Kumar S."/>
            <person name="Kwok R."/>
            <person name="Lander E."/>
            <person name="Langley C.H."/>
            <person name="Lapoint R."/>
            <person name="Lazzaro B.P."/>
            <person name="Lee S.J."/>
            <person name="Levesque L."/>
            <person name="Li R."/>
            <person name="Lin C.F."/>
            <person name="Lin M.F."/>
            <person name="Lindblad-Toh K."/>
            <person name="Llopart A."/>
            <person name="Long M."/>
            <person name="Low L."/>
            <person name="Lozovsky E."/>
            <person name="Lu J."/>
            <person name="Luo M."/>
            <person name="Machado C.A."/>
            <person name="Makalowski W."/>
            <person name="Marzo M."/>
            <person name="Matsuda M."/>
            <person name="Matzkin L."/>
            <person name="McAllister B."/>
            <person name="McBride C.S."/>
            <person name="McKernan B."/>
            <person name="McKernan K."/>
            <person name="Mendez-Lago M."/>
            <person name="Minx P."/>
            <person name="Mollenhauer M.U."/>
            <person name="Montooth K."/>
            <person name="Mount S.M."/>
            <person name="Mu X."/>
            <person name="Myers E."/>
            <person name="Negre B."/>
            <person name="Newfeld S."/>
            <person name="Nielsen R."/>
            <person name="Noor M.A."/>
            <person name="O'Grady P."/>
            <person name="Pachter L."/>
            <person name="Papaceit M."/>
            <person name="Parisi M.J."/>
            <person name="Parisi M."/>
            <person name="Parts L."/>
            <person name="Pedersen J.S."/>
            <person name="Pesole G."/>
            <person name="Phillippy A.M."/>
            <person name="Ponting C.P."/>
            <person name="Pop M."/>
            <person name="Porcelli D."/>
            <person name="Powell J.R."/>
            <person name="Prohaska S."/>
            <person name="Pruitt K."/>
            <person name="Puig M."/>
            <person name="Quesneville H."/>
            <person name="Ram K.R."/>
            <person name="Rand D."/>
            <person name="Rasmussen M.D."/>
            <person name="Reed L.K."/>
            <person name="Reenan R."/>
            <person name="Reily A."/>
            <person name="Remington K.A."/>
            <person name="Rieger T.T."/>
            <person name="Ritchie M.G."/>
            <person name="Robin C."/>
            <person name="Rogers Y.H."/>
            <person name="Rohde C."/>
            <person name="Rozas J."/>
            <person name="Rubenfield M.J."/>
            <person name="Ruiz A."/>
            <person name="Russo S."/>
            <person name="Salzberg S.L."/>
            <person name="Sanchez-Gracia A."/>
            <person name="Saranga D.J."/>
            <person name="Sato H."/>
            <person name="Schaeffer S.W."/>
            <person name="Schatz M.C."/>
            <person name="Schlenke T."/>
            <person name="Schwartz R."/>
            <person name="Segarra C."/>
            <person name="Singh R.S."/>
            <person name="Sirot L."/>
            <person name="Sirota M."/>
            <person name="Sisneros N.B."/>
            <person name="Smith C.D."/>
            <person name="Smith T.F."/>
            <person name="Spieth J."/>
            <person name="Stage D.E."/>
            <person name="Stark A."/>
            <person name="Stephan W."/>
            <person name="Strausberg R.L."/>
            <person name="Strempel S."/>
            <person name="Sturgill D."/>
            <person name="Sutton G."/>
            <person name="Sutton G.G."/>
            <person name="Tao W."/>
            <person name="Teichmann S."/>
            <person name="Tobari Y.N."/>
            <person name="Tomimura Y."/>
            <person name="Tsolas J.M."/>
            <person name="Valente V.L."/>
            <person name="Venter E."/>
            <person name="Venter J.C."/>
            <person name="Vicario S."/>
            <person name="Vieira F.G."/>
            <person name="Vilella A.J."/>
            <person name="Villasante A."/>
            <person name="Walenz B."/>
            <person name="Wang J."/>
            <person name="Wasserman M."/>
            <person name="Watts T."/>
            <person name="Wilson D."/>
            <person name="Wilson R.K."/>
            <person name="Wing R.A."/>
            <person name="Wolfner M.F."/>
            <person name="Wong A."/>
            <person name="Wong G.K."/>
            <person name="Wu C.I."/>
            <person name="Wu G."/>
            <person name="Yamamoto D."/>
            <person name="Yang H.P."/>
            <person name="Yang S.P."/>
            <person name="Yorke J.A."/>
            <person name="Yoshida K."/>
            <person name="Zdobnov E."/>
            <person name="Zhang P."/>
            <person name="Zhang Y."/>
            <person name="Zimin A.V."/>
            <person name="Baldwin J."/>
            <person name="Abdouelleil A."/>
            <person name="Abdulkadir J."/>
            <person name="Abebe A."/>
            <person name="Abera B."/>
            <person name="Abreu J."/>
            <person name="Acer S.C."/>
            <person name="Aftuck L."/>
            <person name="Alexander A."/>
            <person name="An P."/>
            <person name="Anderson E."/>
            <person name="Anderson S."/>
            <person name="Arachi H."/>
            <person name="Azer M."/>
            <person name="Bachantsang P."/>
            <person name="Barry A."/>
            <person name="Bayul T."/>
            <person name="Berlin A."/>
            <person name="Bessette D."/>
            <person name="Bloom T."/>
            <person name="Blye J."/>
            <person name="Boguslavskiy L."/>
            <person name="Bonnet C."/>
            <person name="Boukhgalter B."/>
            <person name="Bourzgui I."/>
            <person name="Brown A."/>
            <person name="Cahill P."/>
            <person name="Channer S."/>
            <person name="Cheshatsang Y."/>
            <person name="Chuda L."/>
            <person name="Citroen M."/>
            <person name="Collymore A."/>
            <person name="Cooke P."/>
            <person name="Costello M."/>
            <person name="D'Aco K."/>
            <person name="Daza R."/>
            <person name="De Haan G."/>
            <person name="DeGray S."/>
            <person name="DeMaso C."/>
            <person name="Dhargay N."/>
            <person name="Dooley K."/>
            <person name="Dooley E."/>
            <person name="Doricent M."/>
            <person name="Dorje P."/>
            <person name="Dorjee K."/>
            <person name="Dupes A."/>
            <person name="Elong R."/>
            <person name="Falk J."/>
            <person name="Farina A."/>
            <person name="Faro S."/>
            <person name="Ferguson D."/>
            <person name="Fisher S."/>
            <person name="Foley C.D."/>
            <person name="Franke A."/>
            <person name="Friedrich D."/>
            <person name="Gadbois L."/>
            <person name="Gearin G."/>
            <person name="Gearin C.R."/>
            <person name="Giannoukos G."/>
            <person name="Goode T."/>
            <person name="Graham J."/>
            <person name="Grandbois E."/>
            <person name="Grewal S."/>
            <person name="Gyaltsen K."/>
            <person name="Hafez N."/>
            <person name="Hagos B."/>
            <person name="Hall J."/>
            <person name="Henson C."/>
            <person name="Hollinger A."/>
            <person name="Honan T."/>
            <person name="Huard M.D."/>
            <person name="Hughes L."/>
            <person name="Hurhula B."/>
            <person name="Husby M.E."/>
            <person name="Kamat A."/>
            <person name="Kanga B."/>
            <person name="Kashin S."/>
            <person name="Khazanovich D."/>
            <person name="Kisner P."/>
            <person name="Lance K."/>
            <person name="Lara M."/>
            <person name="Lee W."/>
            <person name="Lennon N."/>
            <person name="Letendre F."/>
            <person name="LeVine R."/>
            <person name="Lipovsky A."/>
            <person name="Liu X."/>
            <person name="Liu J."/>
            <person name="Liu S."/>
            <person name="Lokyitsang T."/>
            <person name="Lokyitsang Y."/>
            <person name="Lubonja R."/>
            <person name="Lui A."/>
            <person name="MacDonald P."/>
            <person name="Magnisalis V."/>
            <person name="Maru K."/>
            <person name="Matthews C."/>
            <person name="McCusker W."/>
            <person name="McDonough S."/>
            <person name="Mehta T."/>
            <person name="Meldrim J."/>
            <person name="Meneus L."/>
            <person name="Mihai O."/>
            <person name="Mihalev A."/>
            <person name="Mihova T."/>
            <person name="Mittelman R."/>
            <person name="Mlenga V."/>
            <person name="Montmayeur A."/>
            <person name="Mulrain L."/>
            <person name="Navidi A."/>
            <person name="Naylor J."/>
            <person name="Negash T."/>
            <person name="Nguyen T."/>
            <person name="Nguyen N."/>
            <person name="Nicol R."/>
            <person name="Norbu C."/>
            <person name="Norbu N."/>
            <person name="Novod N."/>
            <person name="O'Neill B."/>
            <person name="Osman S."/>
            <person name="Markiewicz E."/>
            <person name="Oyono O.L."/>
            <person name="Patti C."/>
            <person name="Phunkhang P."/>
            <person name="Pierre F."/>
            <person name="Priest M."/>
            <person name="Raghuraman S."/>
            <person name="Rege F."/>
            <person name="Reyes R."/>
            <person name="Rise C."/>
            <person name="Rogov P."/>
            <person name="Ross K."/>
            <person name="Ryan E."/>
            <person name="Settipalli S."/>
            <person name="Shea T."/>
            <person name="Sherpa N."/>
            <person name="Shi L."/>
            <person name="Shih D."/>
            <person name="Sparrow T."/>
            <person name="Spaulding J."/>
            <person name="Stalker J."/>
            <person name="Stange-Thomann N."/>
            <person name="Stavropoulos S."/>
            <person name="Stone C."/>
            <person name="Strader C."/>
            <person name="Tesfaye S."/>
            <person name="Thomson T."/>
            <person name="Thoulutsang Y."/>
            <person name="Thoulutsang D."/>
            <person name="Topham K."/>
            <person name="Topping I."/>
            <person name="Tsamla T."/>
            <person name="Vassiliev H."/>
            <person name="Vo A."/>
            <person name="Wangchuk T."/>
            <person name="Wangdi T."/>
            <person name="Weiand M."/>
            <person name="Wilkinson J."/>
            <person name="Wilson A."/>
            <person name="Yadav S."/>
            <person name="Young G."/>
            <person name="Yu Q."/>
            <person name="Zembek L."/>
            <person name="Zhong D."/>
            <person name="Zimmer A."/>
            <person name="Zwirko Z."/>
            <person name="Jaffe D.B."/>
            <person name="Alvarez P."/>
            <person name="Brockman W."/>
            <person name="Butler J."/>
            <person name="Chin C."/>
            <person name="Gnerre S."/>
            <person name="Grabherr M."/>
            <person name="Kleber M."/>
            <person name="Mauceli E."/>
            <person name="MacCallum I."/>
        </authorList>
    </citation>
    <scope>NUCLEOTIDE SEQUENCE [LARGE SCALE GENOMIC DNA]</scope>
    <source>
        <strain evidence="10">Tucson 14024-0371.13</strain>
    </source>
</reference>
<evidence type="ECO:0000259" key="7">
    <source>
        <dbReference type="Pfam" id="PF13872"/>
    </source>
</evidence>
<dbReference type="FunFam" id="3.40.50.300:FF:000282">
    <property type="entry name" value="Strawberry notch homolog 1 (Drosophila)"/>
    <property type="match status" value="1"/>
</dbReference>
<dbReference type="EMBL" id="CH902622">
    <property type="protein sequence ID" value="KPU75145.1"/>
    <property type="molecule type" value="Genomic_DNA"/>
</dbReference>
<dbReference type="GO" id="GO:0048190">
    <property type="term" value="P:wing disc dorsal/ventral pattern formation"/>
    <property type="evidence" value="ECO:0007669"/>
    <property type="project" value="EnsemblMetazoa"/>
</dbReference>
<dbReference type="GO" id="GO:0031490">
    <property type="term" value="F:chromatin DNA binding"/>
    <property type="evidence" value="ECO:0007669"/>
    <property type="project" value="TreeGrafter"/>
</dbReference>
<feature type="compositionally biased region" description="Acidic residues" evidence="5">
    <location>
        <begin position="983"/>
        <end position="996"/>
    </location>
</feature>
<dbReference type="FunCoup" id="A0A0P8Y041">
    <property type="interactions" value="2122"/>
</dbReference>
<protein>
    <submittedName>
        <fullName evidence="9">Uncharacterized protein, isoform C</fullName>
    </submittedName>
</protein>
<keyword evidence="3" id="KW-0175">Coiled coil</keyword>
<evidence type="ECO:0000256" key="2">
    <source>
        <dbReference type="ARBA" id="ARBA00006992"/>
    </source>
</evidence>
<name>A0A0P8Y041_DROAN</name>
<dbReference type="GO" id="GO:0045944">
    <property type="term" value="P:positive regulation of transcription by RNA polymerase II"/>
    <property type="evidence" value="ECO:0007669"/>
    <property type="project" value="EnsemblMetazoa"/>
</dbReference>
<dbReference type="SUPFAM" id="SSF52540">
    <property type="entry name" value="P-loop containing nucleoside triphosphate hydrolases"/>
    <property type="match status" value="2"/>
</dbReference>